<organism evidence="1 2">
    <name type="scientific">Athelia psychrophila</name>
    <dbReference type="NCBI Taxonomy" id="1759441"/>
    <lineage>
        <taxon>Eukaryota</taxon>
        <taxon>Fungi</taxon>
        <taxon>Dikarya</taxon>
        <taxon>Basidiomycota</taxon>
        <taxon>Agaricomycotina</taxon>
        <taxon>Agaricomycetes</taxon>
        <taxon>Agaricomycetidae</taxon>
        <taxon>Atheliales</taxon>
        <taxon>Atheliaceae</taxon>
        <taxon>Athelia</taxon>
    </lineage>
</organism>
<evidence type="ECO:0000313" key="1">
    <source>
        <dbReference type="EMBL" id="KZP20309.1"/>
    </source>
</evidence>
<proteinExistence type="predicted"/>
<dbReference type="AlphaFoldDB" id="A0A166IYR2"/>
<protein>
    <submittedName>
        <fullName evidence="1">Uncharacterized protein</fullName>
    </submittedName>
</protein>
<name>A0A166IYR2_9AGAM</name>
<dbReference type="Proteomes" id="UP000076532">
    <property type="component" value="Unassembled WGS sequence"/>
</dbReference>
<reference evidence="1 2" key="1">
    <citation type="journal article" date="2016" name="Mol. Biol. Evol.">
        <title>Comparative Genomics of Early-Diverging Mushroom-Forming Fungi Provides Insights into the Origins of Lignocellulose Decay Capabilities.</title>
        <authorList>
            <person name="Nagy L.G."/>
            <person name="Riley R."/>
            <person name="Tritt A."/>
            <person name="Adam C."/>
            <person name="Daum C."/>
            <person name="Floudas D."/>
            <person name="Sun H."/>
            <person name="Yadav J.S."/>
            <person name="Pangilinan J."/>
            <person name="Larsson K.H."/>
            <person name="Matsuura K."/>
            <person name="Barry K."/>
            <person name="Labutti K."/>
            <person name="Kuo R."/>
            <person name="Ohm R.A."/>
            <person name="Bhattacharya S.S."/>
            <person name="Shirouzu T."/>
            <person name="Yoshinaga Y."/>
            <person name="Martin F.M."/>
            <person name="Grigoriev I.V."/>
            <person name="Hibbett D.S."/>
        </authorList>
    </citation>
    <scope>NUCLEOTIDE SEQUENCE [LARGE SCALE GENOMIC DNA]</scope>
    <source>
        <strain evidence="1 2">CBS 109695</strain>
    </source>
</reference>
<evidence type="ECO:0000313" key="2">
    <source>
        <dbReference type="Proteomes" id="UP000076532"/>
    </source>
</evidence>
<accession>A0A166IYR2</accession>
<keyword evidence="2" id="KW-1185">Reference proteome</keyword>
<gene>
    <name evidence="1" type="ORF">FIBSPDRAFT_861837</name>
</gene>
<sequence length="248" mass="27807">MSDWGHVLAALFERKYATGAQVDPLPLDIVGAFLRLGKKYEITTLYEDAVGRLAYEIPSSFADRSRCNPGERTRIQIKSLADYFVIVSLAREHDLFSILPCALYCCVHHCVQGGDWEVMRTFLRGAARDDGSVVELSYADKEVCLLGWEKIIKLQGGLYQWVNTETVSFRCTSPDACATARALHRPSGSNPIQSCDLFSPWKASWAKELCKVCAKTGEKSYARASLDAWNELPLAFELQSWKVLLNQD</sequence>
<dbReference type="OrthoDB" id="3217871at2759"/>
<dbReference type="EMBL" id="KV417556">
    <property type="protein sequence ID" value="KZP20309.1"/>
    <property type="molecule type" value="Genomic_DNA"/>
</dbReference>